<evidence type="ECO:0000313" key="4">
    <source>
        <dbReference type="Proteomes" id="UP000246121"/>
    </source>
</evidence>
<sequence>MFMTFLCQSGLKRDVRRAQGQSPDYRVFDVVVPLSAASAAVSRGTRLSGVSPPRVQVSREDPENNPPASSTATGQALELTILPKTPEDTDLSAALVGTRDLRNGLLDQKLQHLQRETNALREELKETSRRLAHVTVKLNEQKVEFSGLTHRYGATVEKLTAAECTVKRLEEHIVQERGQHGVLREERDKLKVSLKDLEWEVEKLRRELQEERERPAMDPRQVQRMLEDRTRYVPAAEFQRHCEEMRDKQHVFVSRFVASLDTLLVAT</sequence>
<dbReference type="VEuPathDB" id="TriTrypDB:BCY84_18843"/>
<dbReference type="VEuPathDB" id="TriTrypDB:TcBrA4_0083470"/>
<evidence type="ECO:0000313" key="3">
    <source>
        <dbReference type="EMBL" id="PWU87221.1"/>
    </source>
</evidence>
<feature type="coiled-coil region" evidence="1">
    <location>
        <begin position="187"/>
        <end position="214"/>
    </location>
</feature>
<comment type="caution">
    <text evidence="3">The sequence shown here is derived from an EMBL/GenBank/DDBJ whole genome shotgun (WGS) entry which is preliminary data.</text>
</comment>
<organism evidence="3 4">
    <name type="scientific">Trypanosoma cruzi</name>
    <dbReference type="NCBI Taxonomy" id="5693"/>
    <lineage>
        <taxon>Eukaryota</taxon>
        <taxon>Discoba</taxon>
        <taxon>Euglenozoa</taxon>
        <taxon>Kinetoplastea</taxon>
        <taxon>Metakinetoplastina</taxon>
        <taxon>Trypanosomatida</taxon>
        <taxon>Trypanosomatidae</taxon>
        <taxon>Trypanosoma</taxon>
        <taxon>Schizotrypanum</taxon>
    </lineage>
</organism>
<keyword evidence="1" id="KW-0175">Coiled coil</keyword>
<dbReference type="VEuPathDB" id="TriTrypDB:Tc_MARK_4981"/>
<dbReference type="VEuPathDB" id="TriTrypDB:TcCLB.507831.50"/>
<dbReference type="VEuPathDB" id="TriTrypDB:TcCLB.511263.20"/>
<feature type="region of interest" description="Disordered" evidence="2">
    <location>
        <begin position="42"/>
        <end position="73"/>
    </location>
</feature>
<evidence type="ECO:0000256" key="1">
    <source>
        <dbReference type="SAM" id="Coils"/>
    </source>
</evidence>
<dbReference type="Gene3D" id="1.10.287.1490">
    <property type="match status" value="1"/>
</dbReference>
<dbReference type="EMBL" id="PRFA01000097">
    <property type="protein sequence ID" value="PWU87221.1"/>
    <property type="molecule type" value="Genomic_DNA"/>
</dbReference>
<gene>
    <name evidence="3" type="ORF">C4B63_97g16</name>
</gene>
<protein>
    <submittedName>
        <fullName evidence="3">Uncharacterized protein</fullName>
    </submittedName>
</protein>
<reference evidence="3 4" key="1">
    <citation type="journal article" date="2018" name="Microb. Genom.">
        <title>Expanding an expanded genome: long-read sequencing of Trypanosoma cruzi.</title>
        <authorList>
            <person name="Berna L."/>
            <person name="Rodriguez M."/>
            <person name="Chiribao M.L."/>
            <person name="Parodi-Talice A."/>
            <person name="Pita S."/>
            <person name="Rijo G."/>
            <person name="Alvarez-Valin F."/>
            <person name="Robello C."/>
        </authorList>
    </citation>
    <scope>NUCLEOTIDE SEQUENCE [LARGE SCALE GENOMIC DNA]</scope>
    <source>
        <strain evidence="3 4">Dm28c</strain>
    </source>
</reference>
<dbReference type="Proteomes" id="UP000246121">
    <property type="component" value="Unassembled WGS sequence"/>
</dbReference>
<accession>A0A2V2UT62</accession>
<dbReference type="VEuPathDB" id="TriTrypDB:ECC02_007560"/>
<dbReference type="VEuPathDB" id="TriTrypDB:C3747_228g13"/>
<dbReference type="VEuPathDB" id="TriTrypDB:TcG_08439"/>
<dbReference type="VEuPathDB" id="TriTrypDB:TCSYLVIO_006277"/>
<name>A0A2V2UT62_TRYCR</name>
<dbReference type="VEuPathDB" id="TriTrypDB:C4B63_97g16"/>
<dbReference type="AlphaFoldDB" id="A0A2V2UT62"/>
<feature type="coiled-coil region" evidence="1">
    <location>
        <begin position="103"/>
        <end position="130"/>
    </location>
</feature>
<evidence type="ECO:0000256" key="2">
    <source>
        <dbReference type="SAM" id="MobiDB-lite"/>
    </source>
</evidence>
<dbReference type="VEuPathDB" id="TriTrypDB:TCDM_05268"/>
<dbReference type="VEuPathDB" id="TriTrypDB:TcCL_NonESM05481"/>
<proteinExistence type="predicted"/>